<dbReference type="CDD" id="cd16964">
    <property type="entry name" value="YqgF"/>
    <property type="match status" value="1"/>
</dbReference>
<dbReference type="SUPFAM" id="SSF53098">
    <property type="entry name" value="Ribonuclease H-like"/>
    <property type="match status" value="1"/>
</dbReference>
<keyword evidence="2 5" id="KW-0690">Ribosome biogenesis</keyword>
<organism evidence="7 8">
    <name type="scientific">Mycoplasma iguanae</name>
    <dbReference type="NCBI Taxonomy" id="292461"/>
    <lineage>
        <taxon>Bacteria</taxon>
        <taxon>Bacillati</taxon>
        <taxon>Mycoplasmatota</taxon>
        <taxon>Mollicutes</taxon>
        <taxon>Mycoplasmataceae</taxon>
        <taxon>Mycoplasma</taxon>
    </lineage>
</organism>
<dbReference type="HAMAP" id="MF_00651">
    <property type="entry name" value="Nuclease_YqgF"/>
    <property type="match status" value="1"/>
</dbReference>
<dbReference type="Pfam" id="PF03652">
    <property type="entry name" value="RuvX"/>
    <property type="match status" value="1"/>
</dbReference>
<dbReference type="RefSeq" id="WP_258210812.1">
    <property type="nucleotide sequence ID" value="NZ_CP102734.1"/>
</dbReference>
<evidence type="ECO:0000256" key="5">
    <source>
        <dbReference type="HAMAP-Rule" id="MF_00651"/>
    </source>
</evidence>
<evidence type="ECO:0000256" key="2">
    <source>
        <dbReference type="ARBA" id="ARBA00022517"/>
    </source>
</evidence>
<sequence>MSRILALDLGTKTCGFAITDELKVISQALDNFLFAENQFDEVIEEIKRYFSIYKIEKIVLGYPTRMTGTKSERTFMVENFHEKLKNNFQVPIILIDERLSTKQANEIMRIGGLSQKRRKQKKDKMAAQIILENYLTGG</sequence>
<dbReference type="InterPro" id="IPR012337">
    <property type="entry name" value="RNaseH-like_sf"/>
</dbReference>
<evidence type="ECO:0000313" key="7">
    <source>
        <dbReference type="EMBL" id="UVD81638.1"/>
    </source>
</evidence>
<dbReference type="NCBIfam" id="TIGR00250">
    <property type="entry name" value="RNAse_H_YqgF"/>
    <property type="match status" value="1"/>
</dbReference>
<proteinExistence type="inferred from homology"/>
<protein>
    <recommendedName>
        <fullName evidence="5">Putative pre-16S rRNA nuclease</fullName>
        <ecNumber evidence="5">3.1.-.-</ecNumber>
    </recommendedName>
</protein>
<dbReference type="SMART" id="SM00732">
    <property type="entry name" value="YqgFc"/>
    <property type="match status" value="1"/>
</dbReference>
<dbReference type="InterPro" id="IPR006641">
    <property type="entry name" value="YqgF/RNaseH-like_dom"/>
</dbReference>
<reference evidence="7" key="1">
    <citation type="submission" date="2022-08" db="EMBL/GenBank/DDBJ databases">
        <title>Complete genome of Mycoplasma iguanae type strain 2327.</title>
        <authorList>
            <person name="Spergser J."/>
        </authorList>
    </citation>
    <scope>NUCLEOTIDE SEQUENCE</scope>
    <source>
        <strain evidence="7">2327</strain>
    </source>
</reference>
<keyword evidence="1 5" id="KW-0963">Cytoplasm</keyword>
<comment type="subcellular location">
    <subcellularLocation>
        <location evidence="5">Cytoplasm</location>
    </subcellularLocation>
</comment>
<keyword evidence="3 5" id="KW-0540">Nuclease</keyword>
<dbReference type="PANTHER" id="PTHR33317:SF4">
    <property type="entry name" value="POLYNUCLEOTIDYL TRANSFERASE, RIBONUCLEASE H-LIKE SUPERFAMILY PROTEIN"/>
    <property type="match status" value="1"/>
</dbReference>
<evidence type="ECO:0000256" key="4">
    <source>
        <dbReference type="ARBA" id="ARBA00022801"/>
    </source>
</evidence>
<dbReference type="Gene3D" id="3.30.420.140">
    <property type="entry name" value="YqgF/RNase H-like domain"/>
    <property type="match status" value="1"/>
</dbReference>
<dbReference type="InterPro" id="IPR005227">
    <property type="entry name" value="YqgF"/>
</dbReference>
<name>A0ABY5R806_9MOLU</name>
<evidence type="ECO:0000256" key="3">
    <source>
        <dbReference type="ARBA" id="ARBA00022722"/>
    </source>
</evidence>
<evidence type="ECO:0000313" key="8">
    <source>
        <dbReference type="Proteomes" id="UP001059252"/>
    </source>
</evidence>
<dbReference type="EMBL" id="CP102734">
    <property type="protein sequence ID" value="UVD81638.1"/>
    <property type="molecule type" value="Genomic_DNA"/>
</dbReference>
<feature type="domain" description="YqgF/RNase H-like" evidence="6">
    <location>
        <begin position="2"/>
        <end position="104"/>
    </location>
</feature>
<evidence type="ECO:0000256" key="1">
    <source>
        <dbReference type="ARBA" id="ARBA00022490"/>
    </source>
</evidence>
<evidence type="ECO:0000259" key="6">
    <source>
        <dbReference type="SMART" id="SM00732"/>
    </source>
</evidence>
<dbReference type="InterPro" id="IPR037027">
    <property type="entry name" value="YqgF/RNaseH-like_dom_sf"/>
</dbReference>
<dbReference type="Proteomes" id="UP001059252">
    <property type="component" value="Chromosome"/>
</dbReference>
<comment type="similarity">
    <text evidence="5">Belongs to the YqgF HJR family.</text>
</comment>
<keyword evidence="8" id="KW-1185">Reference proteome</keyword>
<gene>
    <name evidence="7" type="primary">ruvX</name>
    <name evidence="7" type="ORF">NV226_02845</name>
</gene>
<comment type="function">
    <text evidence="5">Could be a nuclease involved in processing of the 5'-end of pre-16S rRNA.</text>
</comment>
<dbReference type="PANTHER" id="PTHR33317">
    <property type="entry name" value="POLYNUCLEOTIDYL TRANSFERASE, RIBONUCLEASE H-LIKE SUPERFAMILY PROTEIN"/>
    <property type="match status" value="1"/>
</dbReference>
<dbReference type="EC" id="3.1.-.-" evidence="5"/>
<keyword evidence="4 5" id="KW-0378">Hydrolase</keyword>
<accession>A0ABY5R806</accession>